<evidence type="ECO:0000256" key="8">
    <source>
        <dbReference type="HAMAP-Rule" id="MF_00361"/>
    </source>
</evidence>
<keyword evidence="6 8" id="KW-0521">NADP</keyword>
<keyword evidence="4 8" id="KW-0418">Kinase</keyword>
<proteinExistence type="inferred from homology"/>
<dbReference type="GO" id="GO:0005524">
    <property type="term" value="F:ATP binding"/>
    <property type="evidence" value="ECO:0007669"/>
    <property type="project" value="UniProtKB-KW"/>
</dbReference>
<evidence type="ECO:0000256" key="4">
    <source>
        <dbReference type="ARBA" id="ARBA00022777"/>
    </source>
</evidence>
<dbReference type="Pfam" id="PF01513">
    <property type="entry name" value="NAD_kinase"/>
    <property type="match status" value="1"/>
</dbReference>
<dbReference type="Gene3D" id="3.40.50.10330">
    <property type="entry name" value="Probable inorganic polyphosphate/atp-NAD kinase, domain 1"/>
    <property type="match status" value="1"/>
</dbReference>
<dbReference type="GeneID" id="3855653"/>
<dbReference type="PANTHER" id="PTHR20275:SF43">
    <property type="entry name" value="BIFUNCTIONAL NADP PHOSPHATASE_NAD KINASE"/>
    <property type="match status" value="1"/>
</dbReference>
<reference evidence="9 10" key="1">
    <citation type="submission" date="2017-05" db="EMBL/GenBank/DDBJ databases">
        <title>Host range expansion of the Methanosphaera genus to humans and monogastric animals involves recent and extensive reduction in genome content.</title>
        <authorList>
            <person name="Hoedt E.C."/>
            <person name="Volmer J.G."/>
            <person name="Parks D.H."/>
            <person name="Rosewarne C.P."/>
            <person name="Denman S.E."/>
            <person name="Mcsweeney C.S."/>
            <person name="O Cuiv P."/>
            <person name="Hugenholtz P."/>
            <person name="Tyson G.W."/>
            <person name="Morrison M."/>
        </authorList>
    </citation>
    <scope>NUCLEOTIDE SEQUENCE [LARGE SCALE GENOMIC DNA]</scope>
    <source>
        <strain evidence="9 10">PA5</strain>
    </source>
</reference>
<dbReference type="GO" id="GO:0006741">
    <property type="term" value="P:NADP+ biosynthetic process"/>
    <property type="evidence" value="ECO:0007669"/>
    <property type="project" value="UniProtKB-UniRule"/>
</dbReference>
<dbReference type="InterPro" id="IPR016064">
    <property type="entry name" value="NAD/diacylglycerol_kinase_sf"/>
</dbReference>
<dbReference type="Gene3D" id="2.60.200.30">
    <property type="entry name" value="Probable inorganic polyphosphate/atp-NAD kinase, domain 2"/>
    <property type="match status" value="1"/>
</dbReference>
<dbReference type="SMR" id="A0A328Q4X1"/>
<feature type="binding site" evidence="8">
    <location>
        <position position="71"/>
    </location>
    <ligand>
        <name>NAD(+)</name>
        <dbReference type="ChEBI" id="CHEBI:57540"/>
    </ligand>
</feature>
<evidence type="ECO:0000256" key="1">
    <source>
        <dbReference type="ARBA" id="ARBA00022490"/>
    </source>
</evidence>
<dbReference type="InterPro" id="IPR017437">
    <property type="entry name" value="ATP-NAD_kinase_PpnK-typ_C"/>
</dbReference>
<evidence type="ECO:0000256" key="7">
    <source>
        <dbReference type="ARBA" id="ARBA00023027"/>
    </source>
</evidence>
<dbReference type="RefSeq" id="WP_011406906.1">
    <property type="nucleotide sequence ID" value="NZ_CATZNA010000110.1"/>
</dbReference>
<evidence type="ECO:0000256" key="6">
    <source>
        <dbReference type="ARBA" id="ARBA00022857"/>
    </source>
</evidence>
<comment type="caution">
    <text evidence="8">Lacks conserved residue(s) required for the propagation of feature annotation.</text>
</comment>
<dbReference type="InterPro" id="IPR002504">
    <property type="entry name" value="NADK"/>
</dbReference>
<keyword evidence="3 8" id="KW-0547">Nucleotide-binding</keyword>
<evidence type="ECO:0000256" key="3">
    <source>
        <dbReference type="ARBA" id="ARBA00022741"/>
    </source>
</evidence>
<feature type="active site" description="Proton acceptor" evidence="8">
    <location>
        <position position="66"/>
    </location>
</feature>
<comment type="similarity">
    <text evidence="8">Belongs to the NAD kinase family.</text>
</comment>
<dbReference type="GO" id="GO:0005737">
    <property type="term" value="C:cytoplasm"/>
    <property type="evidence" value="ECO:0007669"/>
    <property type="project" value="UniProtKB-SubCell"/>
</dbReference>
<feature type="binding site" evidence="8">
    <location>
        <position position="165"/>
    </location>
    <ligand>
        <name>NAD(+)</name>
        <dbReference type="ChEBI" id="CHEBI:57540"/>
    </ligand>
</feature>
<dbReference type="InterPro" id="IPR017438">
    <property type="entry name" value="ATP-NAD_kinase_N"/>
</dbReference>
<evidence type="ECO:0000313" key="9">
    <source>
        <dbReference type="EMBL" id="RAP02626.1"/>
    </source>
</evidence>
<feature type="binding site" evidence="8">
    <location>
        <position position="146"/>
    </location>
    <ligand>
        <name>NAD(+)</name>
        <dbReference type="ChEBI" id="CHEBI:57540"/>
    </ligand>
</feature>
<dbReference type="Proteomes" id="UP000248557">
    <property type="component" value="Unassembled WGS sequence"/>
</dbReference>
<comment type="caution">
    <text evidence="9">The sequence shown here is derived from an EMBL/GenBank/DDBJ whole genome shotgun (WGS) entry which is preliminary data.</text>
</comment>
<comment type="cofactor">
    <cofactor evidence="8">
        <name>a divalent metal cation</name>
        <dbReference type="ChEBI" id="CHEBI:60240"/>
    </cofactor>
</comment>
<feature type="binding site" evidence="8">
    <location>
        <position position="163"/>
    </location>
    <ligand>
        <name>NAD(+)</name>
        <dbReference type="ChEBI" id="CHEBI:57540"/>
    </ligand>
</feature>
<feature type="binding site" evidence="8">
    <location>
        <begin position="135"/>
        <end position="136"/>
    </location>
    <ligand>
        <name>NAD(+)</name>
        <dbReference type="ChEBI" id="CHEBI:57540"/>
    </ligand>
</feature>
<feature type="binding site" evidence="8">
    <location>
        <begin position="176"/>
        <end position="181"/>
    </location>
    <ligand>
        <name>NAD(+)</name>
        <dbReference type="ChEBI" id="CHEBI:57540"/>
    </ligand>
</feature>
<gene>
    <name evidence="8" type="primary">nadK</name>
    <name evidence="9" type="ORF">CA615_06615</name>
</gene>
<dbReference type="Pfam" id="PF20143">
    <property type="entry name" value="NAD_kinase_C"/>
    <property type="match status" value="1"/>
</dbReference>
<dbReference type="GO" id="GO:0019674">
    <property type="term" value="P:NAD+ metabolic process"/>
    <property type="evidence" value="ECO:0007669"/>
    <property type="project" value="InterPro"/>
</dbReference>
<name>A0A328Q4X1_9EURY</name>
<dbReference type="EMBL" id="NGJK01000081">
    <property type="protein sequence ID" value="RAP02626.1"/>
    <property type="molecule type" value="Genomic_DNA"/>
</dbReference>
<keyword evidence="5 8" id="KW-0067">ATP-binding</keyword>
<dbReference type="AlphaFoldDB" id="A0A328Q4X1"/>
<dbReference type="PANTHER" id="PTHR20275">
    <property type="entry name" value="NAD KINASE"/>
    <property type="match status" value="1"/>
</dbReference>
<dbReference type="HAMAP" id="MF_00361">
    <property type="entry name" value="NAD_kinase"/>
    <property type="match status" value="1"/>
</dbReference>
<feature type="binding site" evidence="8">
    <location>
        <begin position="66"/>
        <end position="67"/>
    </location>
    <ligand>
        <name>NAD(+)</name>
        <dbReference type="ChEBI" id="CHEBI:57540"/>
    </ligand>
</feature>
<dbReference type="EC" id="2.7.1.23" evidence="8"/>
<evidence type="ECO:0000256" key="5">
    <source>
        <dbReference type="ARBA" id="ARBA00022840"/>
    </source>
</evidence>
<keyword evidence="7 8" id="KW-0520">NAD</keyword>
<dbReference type="SUPFAM" id="SSF111331">
    <property type="entry name" value="NAD kinase/diacylglycerol kinase-like"/>
    <property type="match status" value="1"/>
</dbReference>
<dbReference type="GO" id="GO:0003951">
    <property type="term" value="F:NAD+ kinase activity"/>
    <property type="evidence" value="ECO:0007669"/>
    <property type="project" value="UniProtKB-UniRule"/>
</dbReference>
<keyword evidence="1 8" id="KW-0963">Cytoplasm</keyword>
<sequence>MRIGIISRTDKEEAIELDDTIIKYLFENNIEVELDSQLTKKLPQYSENSVDITKMNADIVLCVGGDGTVLHAQRYLSPKKIPILSINMGTVGFLTEVDPEDIFECLDKLLSYDFFIEERLQLDVLIDSQWHTVLNELVLMTSQPAKMLDLRVSVDEEIVDEVRADGLIISTPSGSTAYAMSAGGPIVDPRVDAAIIIPICPFKLNTRPKIVPADSIITVKFLKEGKKGVAVLDGIVNKEFDYLGEIKLKKSENSAYFVRFKKNFYNSVNNKLIVG</sequence>
<keyword evidence="2 8" id="KW-0808">Transferase</keyword>
<dbReference type="NCBIfam" id="NF002984">
    <property type="entry name" value="PRK03708.1"/>
    <property type="match status" value="1"/>
</dbReference>
<comment type="function">
    <text evidence="8">Involved in the regulation of the intracellular balance of NAD and NADP, and is a key enzyme in the biosynthesis of NADP. Catalyzes specifically the phosphorylation on 2'-hydroxyl of the adenosine moiety of NAD to yield NADP.</text>
</comment>
<dbReference type="GO" id="GO:0046872">
    <property type="term" value="F:metal ion binding"/>
    <property type="evidence" value="ECO:0007669"/>
    <property type="project" value="UniProtKB-UniRule"/>
</dbReference>
<comment type="catalytic activity">
    <reaction evidence="8">
        <text>NAD(+) + ATP = ADP + NADP(+) + H(+)</text>
        <dbReference type="Rhea" id="RHEA:18629"/>
        <dbReference type="ChEBI" id="CHEBI:15378"/>
        <dbReference type="ChEBI" id="CHEBI:30616"/>
        <dbReference type="ChEBI" id="CHEBI:57540"/>
        <dbReference type="ChEBI" id="CHEBI:58349"/>
        <dbReference type="ChEBI" id="CHEBI:456216"/>
        <dbReference type="EC" id="2.7.1.23"/>
    </reaction>
</comment>
<protein>
    <recommendedName>
        <fullName evidence="8">NAD kinase</fullName>
        <ecNumber evidence="8">2.7.1.23</ecNumber>
    </recommendedName>
    <alternativeName>
        <fullName evidence="8">ATP-dependent NAD kinase</fullName>
    </alternativeName>
</protein>
<organism evidence="9 10">
    <name type="scientific">Methanosphaera stadtmanae</name>
    <dbReference type="NCBI Taxonomy" id="2317"/>
    <lineage>
        <taxon>Archaea</taxon>
        <taxon>Methanobacteriati</taxon>
        <taxon>Methanobacteriota</taxon>
        <taxon>Methanomada group</taxon>
        <taxon>Methanobacteria</taxon>
        <taxon>Methanobacteriales</taxon>
        <taxon>Methanobacteriaceae</taxon>
        <taxon>Methanosphaera</taxon>
    </lineage>
</organism>
<dbReference type="OMA" id="SMCHFEI"/>
<comment type="subcellular location">
    <subcellularLocation>
        <location evidence="8">Cytoplasm</location>
    </subcellularLocation>
</comment>
<accession>A0A328Q4X1</accession>
<evidence type="ECO:0000313" key="10">
    <source>
        <dbReference type="Proteomes" id="UP000248557"/>
    </source>
</evidence>
<evidence type="ECO:0000256" key="2">
    <source>
        <dbReference type="ARBA" id="ARBA00022679"/>
    </source>
</evidence>